<gene>
    <name evidence="8" type="ORF">Pla110_46390</name>
</gene>
<sequence>MGILEVSGILGILLFIFVVILLPIALTAFTIWAVIDCATNEPSEGNDKLVWMAVIIFGYFVAGIGAFVYYFVRRPTRIREYGQ</sequence>
<evidence type="ECO:0000256" key="2">
    <source>
        <dbReference type="ARBA" id="ARBA00022475"/>
    </source>
</evidence>
<evidence type="ECO:0000256" key="3">
    <source>
        <dbReference type="ARBA" id="ARBA00022692"/>
    </source>
</evidence>
<feature type="transmembrane region" description="Helical" evidence="6">
    <location>
        <begin position="12"/>
        <end position="35"/>
    </location>
</feature>
<dbReference type="OrthoDB" id="291293at2"/>
<evidence type="ECO:0000313" key="9">
    <source>
        <dbReference type="Proteomes" id="UP000317178"/>
    </source>
</evidence>
<dbReference type="GO" id="GO:0005886">
    <property type="term" value="C:plasma membrane"/>
    <property type="evidence" value="ECO:0007669"/>
    <property type="project" value="UniProtKB-SubCell"/>
</dbReference>
<dbReference type="InterPro" id="IPR027379">
    <property type="entry name" value="CLS_N"/>
</dbReference>
<protein>
    <recommendedName>
        <fullName evidence="7">Cardiolipin synthase N-terminal domain-containing protein</fullName>
    </recommendedName>
</protein>
<dbReference type="Proteomes" id="UP000317178">
    <property type="component" value="Chromosome"/>
</dbReference>
<evidence type="ECO:0000256" key="5">
    <source>
        <dbReference type="ARBA" id="ARBA00023136"/>
    </source>
</evidence>
<dbReference type="EMBL" id="CP036281">
    <property type="protein sequence ID" value="QDU82876.1"/>
    <property type="molecule type" value="Genomic_DNA"/>
</dbReference>
<dbReference type="Pfam" id="PF13396">
    <property type="entry name" value="PLDc_N"/>
    <property type="match status" value="1"/>
</dbReference>
<feature type="transmembrane region" description="Helical" evidence="6">
    <location>
        <begin position="50"/>
        <end position="72"/>
    </location>
</feature>
<dbReference type="KEGG" id="plon:Pla110_46390"/>
<keyword evidence="9" id="KW-1185">Reference proteome</keyword>
<evidence type="ECO:0000256" key="6">
    <source>
        <dbReference type="SAM" id="Phobius"/>
    </source>
</evidence>
<evidence type="ECO:0000313" key="8">
    <source>
        <dbReference type="EMBL" id="QDU82876.1"/>
    </source>
</evidence>
<evidence type="ECO:0000256" key="1">
    <source>
        <dbReference type="ARBA" id="ARBA00004651"/>
    </source>
</evidence>
<dbReference type="AlphaFoldDB" id="A0A518CUH6"/>
<evidence type="ECO:0000259" key="7">
    <source>
        <dbReference type="Pfam" id="PF13396"/>
    </source>
</evidence>
<reference evidence="8 9" key="1">
    <citation type="submission" date="2019-02" db="EMBL/GenBank/DDBJ databases">
        <title>Deep-cultivation of Planctomycetes and their phenomic and genomic characterization uncovers novel biology.</title>
        <authorList>
            <person name="Wiegand S."/>
            <person name="Jogler M."/>
            <person name="Boedeker C."/>
            <person name="Pinto D."/>
            <person name="Vollmers J."/>
            <person name="Rivas-Marin E."/>
            <person name="Kohn T."/>
            <person name="Peeters S.H."/>
            <person name="Heuer A."/>
            <person name="Rast P."/>
            <person name="Oberbeckmann S."/>
            <person name="Bunk B."/>
            <person name="Jeske O."/>
            <person name="Meyerdierks A."/>
            <person name="Storesund J.E."/>
            <person name="Kallscheuer N."/>
            <person name="Luecker S."/>
            <person name="Lage O.M."/>
            <person name="Pohl T."/>
            <person name="Merkel B.J."/>
            <person name="Hornburger P."/>
            <person name="Mueller R.-W."/>
            <person name="Bruemmer F."/>
            <person name="Labrenz M."/>
            <person name="Spormann A.M."/>
            <person name="Op den Camp H."/>
            <person name="Overmann J."/>
            <person name="Amann R."/>
            <person name="Jetten M.S.M."/>
            <person name="Mascher T."/>
            <person name="Medema M.H."/>
            <person name="Devos D.P."/>
            <person name="Kaster A.-K."/>
            <person name="Ovreas L."/>
            <person name="Rohde M."/>
            <person name="Galperin M.Y."/>
            <person name="Jogler C."/>
        </authorList>
    </citation>
    <scope>NUCLEOTIDE SEQUENCE [LARGE SCALE GENOMIC DNA]</scope>
    <source>
        <strain evidence="8 9">Pla110</strain>
    </source>
</reference>
<name>A0A518CUH6_9PLAN</name>
<accession>A0A518CUH6</accession>
<keyword evidence="5 6" id="KW-0472">Membrane</keyword>
<keyword evidence="2" id="KW-1003">Cell membrane</keyword>
<keyword evidence="4 6" id="KW-1133">Transmembrane helix</keyword>
<proteinExistence type="predicted"/>
<dbReference type="RefSeq" id="WP_144999414.1">
    <property type="nucleotide sequence ID" value="NZ_CP036281.1"/>
</dbReference>
<organism evidence="8 9">
    <name type="scientific">Polystyrenella longa</name>
    <dbReference type="NCBI Taxonomy" id="2528007"/>
    <lineage>
        <taxon>Bacteria</taxon>
        <taxon>Pseudomonadati</taxon>
        <taxon>Planctomycetota</taxon>
        <taxon>Planctomycetia</taxon>
        <taxon>Planctomycetales</taxon>
        <taxon>Planctomycetaceae</taxon>
        <taxon>Polystyrenella</taxon>
    </lineage>
</organism>
<evidence type="ECO:0000256" key="4">
    <source>
        <dbReference type="ARBA" id="ARBA00022989"/>
    </source>
</evidence>
<keyword evidence="3 6" id="KW-0812">Transmembrane</keyword>
<feature type="domain" description="Cardiolipin synthase N-terminal" evidence="7">
    <location>
        <begin position="28"/>
        <end position="74"/>
    </location>
</feature>
<comment type="subcellular location">
    <subcellularLocation>
        <location evidence="1">Cell membrane</location>
        <topology evidence="1">Multi-pass membrane protein</topology>
    </subcellularLocation>
</comment>